<dbReference type="OrthoDB" id="272470at2759"/>
<reference evidence="2 3" key="1">
    <citation type="journal article" date="2015" name="Sci. Rep.">
        <title>The genome of Leishmania panamensis: insights into genomics of the L. (Viannia) subgenus.</title>
        <authorList>
            <person name="Llanes A."/>
            <person name="Restrepo C.M."/>
            <person name="Vecchio G.D."/>
            <person name="Anguizola F.J."/>
            <person name="Lleonart R."/>
        </authorList>
    </citation>
    <scope>NUCLEOTIDE SEQUENCE [LARGE SCALE GENOMIC DNA]</scope>
    <source>
        <strain evidence="2 3">MHOM/PA/94/PSC-1</strain>
    </source>
</reference>
<evidence type="ECO:0000313" key="2">
    <source>
        <dbReference type="EMBL" id="AIN98827.1"/>
    </source>
</evidence>
<dbReference type="Proteomes" id="UP000063063">
    <property type="component" value="Chromosome 24"/>
</dbReference>
<dbReference type="AlphaFoldDB" id="A0A088RRS6"/>
<dbReference type="GeneID" id="22575604"/>
<evidence type="ECO:0000313" key="3">
    <source>
        <dbReference type="Proteomes" id="UP000063063"/>
    </source>
</evidence>
<dbReference type="EMBL" id="CP009393">
    <property type="protein sequence ID" value="AIN98827.1"/>
    <property type="molecule type" value="Genomic_DNA"/>
</dbReference>
<proteinExistence type="predicted"/>
<dbReference type="eggNOG" id="ENOG502RXPF">
    <property type="taxonomic scope" value="Eukaryota"/>
</dbReference>
<dbReference type="VEuPathDB" id="TriTrypDB:LPMP_241950"/>
<keyword evidence="3" id="KW-1185">Reference proteome</keyword>
<accession>A0A088RRS6</accession>
<feature type="region of interest" description="Disordered" evidence="1">
    <location>
        <begin position="298"/>
        <end position="341"/>
    </location>
</feature>
<feature type="region of interest" description="Disordered" evidence="1">
    <location>
        <begin position="217"/>
        <end position="276"/>
    </location>
</feature>
<evidence type="ECO:0000256" key="1">
    <source>
        <dbReference type="SAM" id="MobiDB-lite"/>
    </source>
</evidence>
<organism evidence="2 3">
    <name type="scientific">Leishmania panamensis</name>
    <dbReference type="NCBI Taxonomy" id="5679"/>
    <lineage>
        <taxon>Eukaryota</taxon>
        <taxon>Discoba</taxon>
        <taxon>Euglenozoa</taxon>
        <taxon>Kinetoplastea</taxon>
        <taxon>Metakinetoplastina</taxon>
        <taxon>Trypanosomatida</taxon>
        <taxon>Trypanosomatidae</taxon>
        <taxon>Leishmaniinae</taxon>
        <taxon>Leishmania</taxon>
        <taxon>Leishmania guyanensis species complex</taxon>
    </lineage>
</organism>
<sequence length="775" mass="83597">MRSNGAVHIGNDVFLAVTRDVTDKAFLFSSSFPPREQLAPLPLNRKTRFHPHASLACSGAELNRYAESSARVGYPTEYGSDREAEFVADASTPLFHHSAHASPDGRKIAFISNVRRYHYIMDISVVPAAVCELEMPEVVQSVCWHTVEYHALCVLFTSGNLTIYDTDQSYLGVTVPRHRRITLRPAIERALAEAEAYEHPFPATRSTSSAAVRLAKNAPASDNKGSQSTRPKPLAGEISTPRRSTASPAHATTTAATDVRSITHHSGDADSQAQAASYRVNHAKSLTSGMIATASHIAHSPRHAVPAGTGHGEVLPLSGTDKVSEEGTTSPPPSPKPATLPTSQLDLVGMYALPPTENIPAILLLLSSSGDVYAVHLRDDCLPVVAAAEATNDGRAHTCEEEALRKAEVATVSLNVEVHHLISGDDTVAAEDEALAVAGCLVDMEAGTHAVFFCTANGLVKGAWVSGQDLLARHRVAHVRAAGRPNISFTLHTSDSLGVRASLAPSAPPITHGASMTLSQNVCVMRSGASGEVTFVIAFPHWDRRRQGWTCWRPPCSDAQERARKEAALPLVSTDAAPPPPIVLRLPYDTSDASVAVGCTELALVPEVSVMDGSCRRRNILAISLATLLRSALYARCGKLQLHPSAGSDATSRLRDPQPVVLDMLNALPECHRLWLRGFPQAEISAATLDLVRRIEELSSDMNRREAVQAQRRQRIAARLAGLEGRVAEMDGKLTQWHQTILDGIVHRRGGEAFRTANERLGKVFTMLNELEQRL</sequence>
<dbReference type="KEGG" id="lpan:LPMP_241950"/>
<gene>
    <name evidence="2" type="ORF">LPMP_241950</name>
</gene>
<dbReference type="RefSeq" id="XP_010699534.1">
    <property type="nucleotide sequence ID" value="XM_010701232.1"/>
</dbReference>
<name>A0A088RRS6_LEIPA</name>
<feature type="compositionally biased region" description="Low complexity" evidence="1">
    <location>
        <begin position="245"/>
        <end position="257"/>
    </location>
</feature>
<protein>
    <submittedName>
        <fullName evidence="2">Uncharacterized protein</fullName>
    </submittedName>
</protein>
<dbReference type="VEuPathDB" id="TriTrypDB:LPAL13_240026800"/>